<evidence type="ECO:0000256" key="9">
    <source>
        <dbReference type="PROSITE-ProRule" id="PRU10060"/>
    </source>
</evidence>
<comment type="catalytic activity">
    <reaction evidence="1 10">
        <text>Endohydrolysis of (1-&gt;4)-beta-D-glucosidic linkages in cellulose, lichenin and cereal beta-D-glucans.</text>
        <dbReference type="EC" id="3.2.1.4"/>
    </reaction>
</comment>
<keyword evidence="5 8" id="KW-0119">Carbohydrate metabolism</keyword>
<proteinExistence type="inferred from homology"/>
<feature type="active site" evidence="9">
    <location>
        <position position="463"/>
    </location>
</feature>
<dbReference type="PROSITE" id="PS00698">
    <property type="entry name" value="GH9_3"/>
    <property type="match status" value="1"/>
</dbReference>
<keyword evidence="3 8" id="KW-0378">Hydrolase</keyword>
<evidence type="ECO:0000256" key="6">
    <source>
        <dbReference type="ARBA" id="ARBA00023295"/>
    </source>
</evidence>
<dbReference type="InterPro" id="IPR012341">
    <property type="entry name" value="6hp_glycosidase-like_sf"/>
</dbReference>
<evidence type="ECO:0000256" key="2">
    <source>
        <dbReference type="ARBA" id="ARBA00007072"/>
    </source>
</evidence>
<name>A0ABM0LXC2_SACKO</name>
<keyword evidence="4 10" id="KW-0136">Cellulose degradation</keyword>
<dbReference type="EC" id="3.2.1.4" evidence="10"/>
<feature type="domain" description="Glycoside hydrolase family 9" evidence="11">
    <location>
        <begin position="62"/>
        <end position="484"/>
    </location>
</feature>
<organism evidence="12 13">
    <name type="scientific">Saccoglossus kowalevskii</name>
    <name type="common">Acorn worm</name>
    <dbReference type="NCBI Taxonomy" id="10224"/>
    <lineage>
        <taxon>Eukaryota</taxon>
        <taxon>Metazoa</taxon>
        <taxon>Hemichordata</taxon>
        <taxon>Enteropneusta</taxon>
        <taxon>Harrimaniidae</taxon>
        <taxon>Saccoglossus</taxon>
    </lineage>
</organism>
<dbReference type="Pfam" id="PF00759">
    <property type="entry name" value="Glyco_hydro_9"/>
    <property type="match status" value="1"/>
</dbReference>
<evidence type="ECO:0000256" key="5">
    <source>
        <dbReference type="ARBA" id="ARBA00023277"/>
    </source>
</evidence>
<sequence>MLRQQCSLLLLFALVAHTASMVYEQPAPILPIDDPWPDIADEDSYDFGKAVRMSKRQVGYDYGDALKASVQFYEAQLSGNIPENDRVYWRKPDSAQSDSGNFGEDLSGGMYDAGDHVKFNLPMAWTTTMLAWGYIEFEAAYNDTGEANTIREILKWNCDYFIKCHPNPDLYYHQVGDPGIDHSVWDRPENISMLRPAYAIGEGETGSDVAGETAAALAGCAKVFADYDPTYSAQCLATAQSLYSFAESHLGTYPQQTFYVSTNYWDEMAWAAIWIYWASGNVWYQAEAETLFATKSLSVKSYAAGWNDKREPLKLLLSVLSTNDELSKSYRGYFKTYINGWLPEASVPYTPLGLVCRDQWGSLRWAANTAALAILGAHYDVRAAAYTTFALTQLDYILGSSGHSYVVGVGENPPVEPHHRASSCPNITEECTNTNSFNYEGPNHHVLRGAMVGGPDCNDVWFDNRADYVRNEVACDYNAGFQTLVAGVHSMVLGGIIV</sequence>
<keyword evidence="12" id="KW-1185">Reference proteome</keyword>
<dbReference type="PANTHER" id="PTHR22298">
    <property type="entry name" value="ENDO-1,4-BETA-GLUCANASE"/>
    <property type="match status" value="1"/>
</dbReference>
<feature type="signal peptide" evidence="10">
    <location>
        <begin position="1"/>
        <end position="20"/>
    </location>
</feature>
<feature type="active site" evidence="8">
    <location>
        <position position="418"/>
    </location>
</feature>
<feature type="active site" evidence="9">
    <location>
        <position position="472"/>
    </location>
</feature>
<evidence type="ECO:0000313" key="12">
    <source>
        <dbReference type="Proteomes" id="UP000694865"/>
    </source>
</evidence>
<keyword evidence="10" id="KW-0732">Signal</keyword>
<comment type="similarity">
    <text evidence="2 8 10">Belongs to the glycosyl hydrolase 9 (cellulase E) family.</text>
</comment>
<protein>
    <recommendedName>
        <fullName evidence="10">Endoglucanase</fullName>
        <ecNumber evidence="10">3.2.1.4</ecNumber>
    </recommendedName>
</protein>
<evidence type="ECO:0000256" key="10">
    <source>
        <dbReference type="RuleBase" id="RU361166"/>
    </source>
</evidence>
<dbReference type="Proteomes" id="UP000694865">
    <property type="component" value="Unplaced"/>
</dbReference>
<dbReference type="InterPro" id="IPR018221">
    <property type="entry name" value="Glyco_hydro_9_His_AS"/>
</dbReference>
<evidence type="ECO:0000256" key="3">
    <source>
        <dbReference type="ARBA" id="ARBA00022801"/>
    </source>
</evidence>
<keyword evidence="7 8" id="KW-0624">Polysaccharide degradation</keyword>
<evidence type="ECO:0000256" key="7">
    <source>
        <dbReference type="ARBA" id="ARBA00023326"/>
    </source>
</evidence>
<dbReference type="GeneID" id="102808624"/>
<feature type="chain" id="PRO_5044969895" description="Endoglucanase" evidence="10">
    <location>
        <begin position="21"/>
        <end position="498"/>
    </location>
</feature>
<dbReference type="SUPFAM" id="SSF48208">
    <property type="entry name" value="Six-hairpin glycosidases"/>
    <property type="match status" value="1"/>
</dbReference>
<dbReference type="InterPro" id="IPR001701">
    <property type="entry name" value="Glyco_hydro_9"/>
</dbReference>
<evidence type="ECO:0000256" key="8">
    <source>
        <dbReference type="PROSITE-ProRule" id="PRU10059"/>
    </source>
</evidence>
<evidence type="ECO:0000313" key="13">
    <source>
        <dbReference type="RefSeq" id="XP_006812413.1"/>
    </source>
</evidence>
<keyword evidence="6 8" id="KW-0326">Glycosidase</keyword>
<dbReference type="InterPro" id="IPR008928">
    <property type="entry name" value="6-hairpin_glycosidase_sf"/>
</dbReference>
<dbReference type="Gene3D" id="1.50.10.10">
    <property type="match status" value="1"/>
</dbReference>
<accession>A0ABM0LXC2</accession>
<dbReference type="InterPro" id="IPR033126">
    <property type="entry name" value="Glyco_hydro_9_Asp/Glu_AS"/>
</dbReference>
<evidence type="ECO:0000256" key="4">
    <source>
        <dbReference type="ARBA" id="ARBA00023001"/>
    </source>
</evidence>
<evidence type="ECO:0000259" key="11">
    <source>
        <dbReference type="Pfam" id="PF00759"/>
    </source>
</evidence>
<evidence type="ECO:0000256" key="1">
    <source>
        <dbReference type="ARBA" id="ARBA00000966"/>
    </source>
</evidence>
<gene>
    <name evidence="13" type="primary">LOC102808624</name>
</gene>
<dbReference type="RefSeq" id="XP_006812413.1">
    <property type="nucleotide sequence ID" value="XM_006812350.1"/>
</dbReference>
<reference evidence="13" key="1">
    <citation type="submission" date="2025-08" db="UniProtKB">
        <authorList>
            <consortium name="RefSeq"/>
        </authorList>
    </citation>
    <scope>IDENTIFICATION</scope>
    <source>
        <tissue evidence="13">Testes</tissue>
    </source>
</reference>
<dbReference type="PROSITE" id="PS00592">
    <property type="entry name" value="GH9_2"/>
    <property type="match status" value="1"/>
</dbReference>